<organism evidence="1 2">
    <name type="scientific">Homarus americanus</name>
    <name type="common">American lobster</name>
    <dbReference type="NCBI Taxonomy" id="6706"/>
    <lineage>
        <taxon>Eukaryota</taxon>
        <taxon>Metazoa</taxon>
        <taxon>Ecdysozoa</taxon>
        <taxon>Arthropoda</taxon>
        <taxon>Crustacea</taxon>
        <taxon>Multicrustacea</taxon>
        <taxon>Malacostraca</taxon>
        <taxon>Eumalacostraca</taxon>
        <taxon>Eucarida</taxon>
        <taxon>Decapoda</taxon>
        <taxon>Pleocyemata</taxon>
        <taxon>Astacidea</taxon>
        <taxon>Nephropoidea</taxon>
        <taxon>Nephropidae</taxon>
        <taxon>Homarus</taxon>
    </lineage>
</organism>
<name>A0A8J5N5J3_HOMAM</name>
<reference evidence="1" key="1">
    <citation type="journal article" date="2021" name="Sci. Adv.">
        <title>The American lobster genome reveals insights on longevity, neural, and immune adaptations.</title>
        <authorList>
            <person name="Polinski J.M."/>
            <person name="Zimin A.V."/>
            <person name="Clark K.F."/>
            <person name="Kohn A.B."/>
            <person name="Sadowski N."/>
            <person name="Timp W."/>
            <person name="Ptitsyn A."/>
            <person name="Khanna P."/>
            <person name="Romanova D.Y."/>
            <person name="Williams P."/>
            <person name="Greenwood S.J."/>
            <person name="Moroz L.L."/>
            <person name="Walt D.R."/>
            <person name="Bodnar A.G."/>
        </authorList>
    </citation>
    <scope>NUCLEOTIDE SEQUENCE</scope>
    <source>
        <strain evidence="1">GMGI-L3</strain>
    </source>
</reference>
<accession>A0A8J5N5J3</accession>
<sequence>MLEKRKLKRQHVDLAPDLGSTCIGTRIASLLHQNCPLCIMLTLSPLHQIIPFSLHFEGLTKKSIPITSEVAFNTLGDNSANIRGIDIPPPISVVNGPVKVTNAFCVPEH</sequence>
<dbReference type="EMBL" id="JAHLQT010010116">
    <property type="protein sequence ID" value="KAG7173260.1"/>
    <property type="molecule type" value="Genomic_DNA"/>
</dbReference>
<evidence type="ECO:0000313" key="1">
    <source>
        <dbReference type="EMBL" id="KAG7173260.1"/>
    </source>
</evidence>
<protein>
    <submittedName>
        <fullName evidence="1">Uncharacterized protein</fullName>
    </submittedName>
</protein>
<proteinExistence type="predicted"/>
<gene>
    <name evidence="1" type="ORF">Hamer_G014584</name>
</gene>
<comment type="caution">
    <text evidence="1">The sequence shown here is derived from an EMBL/GenBank/DDBJ whole genome shotgun (WGS) entry which is preliminary data.</text>
</comment>
<keyword evidence="2" id="KW-1185">Reference proteome</keyword>
<dbReference type="AlphaFoldDB" id="A0A8J5N5J3"/>
<evidence type="ECO:0000313" key="2">
    <source>
        <dbReference type="Proteomes" id="UP000747542"/>
    </source>
</evidence>
<dbReference type="Proteomes" id="UP000747542">
    <property type="component" value="Unassembled WGS sequence"/>
</dbReference>